<dbReference type="GO" id="GO:0002188">
    <property type="term" value="P:translation reinitiation"/>
    <property type="evidence" value="ECO:0007669"/>
    <property type="project" value="TreeGrafter"/>
</dbReference>
<name>A0A929KZ48_9SPHI</name>
<dbReference type="EMBL" id="JADFFL010000002">
    <property type="protein sequence ID" value="MBE9661245.1"/>
    <property type="molecule type" value="Genomic_DNA"/>
</dbReference>
<evidence type="ECO:0000313" key="7">
    <source>
        <dbReference type="Proteomes" id="UP000622475"/>
    </source>
</evidence>
<reference evidence="6" key="1">
    <citation type="submission" date="2020-10" db="EMBL/GenBank/DDBJ databases">
        <title>Mucilaginibacter mali sp. nov., isolated from rhizosphere soil of apple orchard.</title>
        <authorList>
            <person name="Lee J.-S."/>
            <person name="Kim H.S."/>
            <person name="Kim J.-S."/>
        </authorList>
    </citation>
    <scope>NUCLEOTIDE SEQUENCE</scope>
    <source>
        <strain evidence="6">KCTC 22746</strain>
    </source>
</reference>
<dbReference type="InterPro" id="IPR005872">
    <property type="entry name" value="SUI1_arc_bac"/>
</dbReference>
<feature type="region of interest" description="Disordered" evidence="4">
    <location>
        <begin position="1"/>
        <end position="36"/>
    </location>
</feature>
<dbReference type="PROSITE" id="PS50296">
    <property type="entry name" value="SUI1"/>
    <property type="match status" value="1"/>
</dbReference>
<dbReference type="PANTHER" id="PTHR12789:SF0">
    <property type="entry name" value="DENSITY-REGULATED PROTEIN"/>
    <property type="match status" value="1"/>
</dbReference>
<protein>
    <submittedName>
        <fullName evidence="6">Translation initiation factor</fullName>
    </submittedName>
</protein>
<dbReference type="GO" id="GO:0006417">
    <property type="term" value="P:regulation of translation"/>
    <property type="evidence" value="ECO:0007669"/>
    <property type="project" value="UniProtKB-KW"/>
</dbReference>
<evidence type="ECO:0000256" key="1">
    <source>
        <dbReference type="ARBA" id="ARBA00005422"/>
    </source>
</evidence>
<evidence type="ECO:0000259" key="5">
    <source>
        <dbReference type="PROSITE" id="PS50296"/>
    </source>
</evidence>
<dbReference type="GO" id="GO:0001731">
    <property type="term" value="P:formation of translation preinitiation complex"/>
    <property type="evidence" value="ECO:0007669"/>
    <property type="project" value="TreeGrafter"/>
</dbReference>
<dbReference type="InterPro" id="IPR036877">
    <property type="entry name" value="SUI1_dom_sf"/>
</dbReference>
<dbReference type="Proteomes" id="UP000622475">
    <property type="component" value="Unassembled WGS sequence"/>
</dbReference>
<evidence type="ECO:0000313" key="6">
    <source>
        <dbReference type="EMBL" id="MBE9661245.1"/>
    </source>
</evidence>
<keyword evidence="3" id="KW-0648">Protein biosynthesis</keyword>
<gene>
    <name evidence="6" type="ORF">IRJ16_05070</name>
</gene>
<dbReference type="Pfam" id="PF01253">
    <property type="entry name" value="SUI1"/>
    <property type="match status" value="1"/>
</dbReference>
<keyword evidence="2" id="KW-0810">Translation regulation</keyword>
<feature type="domain" description="SUI1" evidence="5">
    <location>
        <begin position="39"/>
        <end position="105"/>
    </location>
</feature>
<dbReference type="Gene3D" id="3.30.780.10">
    <property type="entry name" value="SUI1-like domain"/>
    <property type="match status" value="1"/>
</dbReference>
<keyword evidence="6" id="KW-0396">Initiation factor</keyword>
<dbReference type="CDD" id="cd11567">
    <property type="entry name" value="YciH_like"/>
    <property type="match status" value="1"/>
</dbReference>
<dbReference type="InterPro" id="IPR001950">
    <property type="entry name" value="SUI1"/>
</dbReference>
<dbReference type="InterPro" id="IPR050318">
    <property type="entry name" value="DENR/SUI1_TIF"/>
</dbReference>
<proteinExistence type="inferred from homology"/>
<evidence type="ECO:0000256" key="3">
    <source>
        <dbReference type="ARBA" id="ARBA00022917"/>
    </source>
</evidence>
<comment type="similarity">
    <text evidence="1">Belongs to the SUI1 family.</text>
</comment>
<accession>A0A929KZ48</accession>
<organism evidence="6 7">
    <name type="scientific">Mucilaginibacter myungsuensis</name>
    <dbReference type="NCBI Taxonomy" id="649104"/>
    <lineage>
        <taxon>Bacteria</taxon>
        <taxon>Pseudomonadati</taxon>
        <taxon>Bacteroidota</taxon>
        <taxon>Sphingobacteriia</taxon>
        <taxon>Sphingobacteriales</taxon>
        <taxon>Sphingobacteriaceae</taxon>
        <taxon>Mucilaginibacter</taxon>
    </lineage>
</organism>
<dbReference type="RefSeq" id="WP_194110447.1">
    <property type="nucleotide sequence ID" value="NZ_JADFFL010000002.1"/>
</dbReference>
<dbReference type="PIRSF" id="PIRSF037511">
    <property type="entry name" value="Transl_init_SUI1_pro"/>
    <property type="match status" value="1"/>
</dbReference>
<dbReference type="GO" id="GO:0003743">
    <property type="term" value="F:translation initiation factor activity"/>
    <property type="evidence" value="ECO:0007669"/>
    <property type="project" value="UniProtKB-KW"/>
</dbReference>
<evidence type="ECO:0000256" key="2">
    <source>
        <dbReference type="ARBA" id="ARBA00022845"/>
    </source>
</evidence>
<comment type="caution">
    <text evidence="6">The sequence shown here is derived from an EMBL/GenBank/DDBJ whole genome shotgun (WGS) entry which is preliminary data.</text>
</comment>
<keyword evidence="7" id="KW-1185">Reference proteome</keyword>
<sequence length="113" mass="12073">MSKKLNSFEGLVYSTDPNFKPEADKPKSSSTLPPQQQNLRIFLDRKGGGKLVTAIAGFVGSDADMEALGKKLKSKCGVGGSVKDFEILIQGDHREKILAMLTADGYKAKKAGG</sequence>
<dbReference type="AlphaFoldDB" id="A0A929KZ48"/>
<dbReference type="SUPFAM" id="SSF55159">
    <property type="entry name" value="eIF1-like"/>
    <property type="match status" value="1"/>
</dbReference>
<evidence type="ECO:0000256" key="4">
    <source>
        <dbReference type="SAM" id="MobiDB-lite"/>
    </source>
</evidence>
<dbReference type="GO" id="GO:0003729">
    <property type="term" value="F:mRNA binding"/>
    <property type="evidence" value="ECO:0007669"/>
    <property type="project" value="TreeGrafter"/>
</dbReference>
<dbReference type="PANTHER" id="PTHR12789">
    <property type="entry name" value="DENSITY-REGULATED PROTEIN HOMOLOG"/>
    <property type="match status" value="1"/>
</dbReference>